<dbReference type="AlphaFoldDB" id="A0A9N9BPA1"/>
<proteinExistence type="predicted"/>
<accession>A0A9N9BPA1</accession>
<keyword evidence="2" id="KW-1185">Reference proteome</keyword>
<name>A0A9N9BPA1_9GLOM</name>
<protein>
    <submittedName>
        <fullName evidence="1">1658_t:CDS:1</fullName>
    </submittedName>
</protein>
<comment type="caution">
    <text evidence="1">The sequence shown here is derived from an EMBL/GenBank/DDBJ whole genome shotgun (WGS) entry which is preliminary data.</text>
</comment>
<evidence type="ECO:0000313" key="2">
    <source>
        <dbReference type="Proteomes" id="UP000789831"/>
    </source>
</evidence>
<organism evidence="1 2">
    <name type="scientific">Ambispora gerdemannii</name>
    <dbReference type="NCBI Taxonomy" id="144530"/>
    <lineage>
        <taxon>Eukaryota</taxon>
        <taxon>Fungi</taxon>
        <taxon>Fungi incertae sedis</taxon>
        <taxon>Mucoromycota</taxon>
        <taxon>Glomeromycotina</taxon>
        <taxon>Glomeromycetes</taxon>
        <taxon>Archaeosporales</taxon>
        <taxon>Ambisporaceae</taxon>
        <taxon>Ambispora</taxon>
    </lineage>
</organism>
<dbReference type="Proteomes" id="UP000789831">
    <property type="component" value="Unassembled WGS sequence"/>
</dbReference>
<dbReference type="EMBL" id="CAJVPL010001444">
    <property type="protein sequence ID" value="CAG8571433.1"/>
    <property type="molecule type" value="Genomic_DNA"/>
</dbReference>
<sequence>MNENAELLGDNAKLKYAIEENVNPKPNSSNSKKILETKVTVSSTTQPKEKVLSKTQVSSISLIPQASGPSFGFKDYSELENVSHNFKGYDNYRFVEEEPCIVCDIEHWDHVRSGE</sequence>
<reference evidence="1" key="1">
    <citation type="submission" date="2021-06" db="EMBL/GenBank/DDBJ databases">
        <authorList>
            <person name="Kallberg Y."/>
            <person name="Tangrot J."/>
            <person name="Rosling A."/>
        </authorList>
    </citation>
    <scope>NUCLEOTIDE SEQUENCE</scope>
    <source>
        <strain evidence="1">MT106</strain>
    </source>
</reference>
<evidence type="ECO:0000313" key="1">
    <source>
        <dbReference type="EMBL" id="CAG8571433.1"/>
    </source>
</evidence>
<gene>
    <name evidence="1" type="ORF">AGERDE_LOCUS7656</name>
</gene>